<evidence type="ECO:0000313" key="6">
    <source>
        <dbReference type="Proteomes" id="UP001152797"/>
    </source>
</evidence>
<reference evidence="5 6" key="2">
    <citation type="submission" date="2024-05" db="EMBL/GenBank/DDBJ databases">
        <authorList>
            <person name="Chen Y."/>
            <person name="Shah S."/>
            <person name="Dougan E. K."/>
            <person name="Thang M."/>
            <person name="Chan C."/>
        </authorList>
    </citation>
    <scope>NUCLEOTIDE SEQUENCE [LARGE SCALE GENOMIC DNA]</scope>
</reference>
<proteinExistence type="predicted"/>
<feature type="compositionally biased region" description="Basic and acidic residues" evidence="2">
    <location>
        <begin position="247"/>
        <end position="263"/>
    </location>
</feature>
<feature type="compositionally biased region" description="Polar residues" evidence="2">
    <location>
        <begin position="287"/>
        <end position="298"/>
    </location>
</feature>
<feature type="compositionally biased region" description="Basic and acidic residues" evidence="2">
    <location>
        <begin position="142"/>
        <end position="210"/>
    </location>
</feature>
<dbReference type="PROSITE" id="PS50090">
    <property type="entry name" value="MYB_LIKE"/>
    <property type="match status" value="1"/>
</dbReference>
<evidence type="ECO:0000256" key="1">
    <source>
        <dbReference type="SAM" id="Coils"/>
    </source>
</evidence>
<feature type="non-terminal residue" evidence="4">
    <location>
        <position position="1"/>
    </location>
</feature>
<dbReference type="EMBL" id="CAMXCT020000220">
    <property type="protein sequence ID" value="CAL1129075.1"/>
    <property type="molecule type" value="Genomic_DNA"/>
</dbReference>
<feature type="region of interest" description="Disordered" evidence="2">
    <location>
        <begin position="142"/>
        <end position="362"/>
    </location>
</feature>
<dbReference type="EMBL" id="CAMXCT010000220">
    <property type="protein sequence ID" value="CAI3975700.1"/>
    <property type="molecule type" value="Genomic_DNA"/>
</dbReference>
<dbReference type="SUPFAM" id="SSF46689">
    <property type="entry name" value="Homeodomain-like"/>
    <property type="match status" value="1"/>
</dbReference>
<protein>
    <submittedName>
        <fullName evidence="5">Myb-like domain-containing protein</fullName>
    </submittedName>
</protein>
<comment type="caution">
    <text evidence="4">The sequence shown here is derived from an EMBL/GenBank/DDBJ whole genome shotgun (WGS) entry which is preliminary data.</text>
</comment>
<feature type="coiled-coil region" evidence="1">
    <location>
        <begin position="61"/>
        <end position="89"/>
    </location>
</feature>
<feature type="compositionally biased region" description="Polar residues" evidence="2">
    <location>
        <begin position="567"/>
        <end position="583"/>
    </location>
</feature>
<evidence type="ECO:0000313" key="5">
    <source>
        <dbReference type="EMBL" id="CAL4763012.1"/>
    </source>
</evidence>
<evidence type="ECO:0000313" key="4">
    <source>
        <dbReference type="EMBL" id="CAI3975700.1"/>
    </source>
</evidence>
<feature type="region of interest" description="Disordered" evidence="2">
    <location>
        <begin position="520"/>
        <end position="602"/>
    </location>
</feature>
<dbReference type="EMBL" id="CAMXCT030000220">
    <property type="protein sequence ID" value="CAL4763012.1"/>
    <property type="molecule type" value="Genomic_DNA"/>
</dbReference>
<sequence length="602" mass="67980">MASSSNAWTEEEQQLLEEGLVDWSRPCGLMKFAMICDIKEKWKAIAGHVGTRDVRACADRFKVCRQRALEQQRALEEQEEEEESDWRQNDWNEWNEWKKDDWWNGWWSGWHDRSWKEETQTPLEEADRRKWEIQEEIEANRRKLEQKEEQKRQHETKREDKLRAEREQKEKERQEQQKAREQKIIEAQEREKQQRLEEEKRQRELQRKMEEEDAKAGFYGMRHLNLSGKPGMKGKGKAWGKGPSKGELQKQRREEEMERRAREVLANIGAKKTEESPESPEVENVEASNDNEPQTATSAPDVPSKAKGAKGTKGKGGDTGDAGDRENADLKGGKSKGGKGSEGRKGKGGKGKGKERRTPGWWTKIDGDCPISLVPIAELPVPPFGLKAEGSSVPHYFDGQFLASFLLSSFDFINPVNRTPLSREDCSALDAHLRDFYPSQSASVTDAFDLFQRNGGTGSDAVRREATAVFQHLFRFTHSQNMDSRGRAINFNDGGLTVIDDDDIRVTAAQHAVASTAQALAERDEVPVDTGPVPSPSMVRGPSGAWAKASRPQPVEEFPALPGKGWLQSQGKGSFQGSIQGQGDTCPWPRSTKDLGQAELTR</sequence>
<reference evidence="4" key="1">
    <citation type="submission" date="2022-10" db="EMBL/GenBank/DDBJ databases">
        <authorList>
            <person name="Chen Y."/>
            <person name="Dougan E. K."/>
            <person name="Chan C."/>
            <person name="Rhodes N."/>
            <person name="Thang M."/>
        </authorList>
    </citation>
    <scope>NUCLEOTIDE SEQUENCE</scope>
</reference>
<dbReference type="Proteomes" id="UP001152797">
    <property type="component" value="Unassembled WGS sequence"/>
</dbReference>
<dbReference type="AlphaFoldDB" id="A0A9P1BN44"/>
<feature type="domain" description="Myb-like" evidence="3">
    <location>
        <begin position="1"/>
        <end position="62"/>
    </location>
</feature>
<keyword evidence="1" id="KW-0175">Coiled coil</keyword>
<accession>A0A9P1BN44</accession>
<gene>
    <name evidence="4" type="ORF">C1SCF055_LOCUS3990</name>
</gene>
<dbReference type="InterPro" id="IPR001005">
    <property type="entry name" value="SANT/Myb"/>
</dbReference>
<evidence type="ECO:0000259" key="3">
    <source>
        <dbReference type="PROSITE" id="PS50090"/>
    </source>
</evidence>
<dbReference type="OrthoDB" id="447907at2759"/>
<dbReference type="InterPro" id="IPR009057">
    <property type="entry name" value="Homeodomain-like_sf"/>
</dbReference>
<evidence type="ECO:0000256" key="2">
    <source>
        <dbReference type="SAM" id="MobiDB-lite"/>
    </source>
</evidence>
<feature type="compositionally biased region" description="Basic and acidic residues" evidence="2">
    <location>
        <begin position="315"/>
        <end position="332"/>
    </location>
</feature>
<organism evidence="4">
    <name type="scientific">Cladocopium goreaui</name>
    <dbReference type="NCBI Taxonomy" id="2562237"/>
    <lineage>
        <taxon>Eukaryota</taxon>
        <taxon>Sar</taxon>
        <taxon>Alveolata</taxon>
        <taxon>Dinophyceae</taxon>
        <taxon>Suessiales</taxon>
        <taxon>Symbiodiniaceae</taxon>
        <taxon>Cladocopium</taxon>
    </lineage>
</organism>
<name>A0A9P1BN44_9DINO</name>
<feature type="compositionally biased region" description="Basic residues" evidence="2">
    <location>
        <begin position="346"/>
        <end position="355"/>
    </location>
</feature>
<keyword evidence="6" id="KW-1185">Reference proteome</keyword>